<protein>
    <submittedName>
        <fullName evidence="1">Thymidylate kinase-like</fullName>
    </submittedName>
</protein>
<sequence length="398" mass="45511">QLGYVELRNTEEPKKHLFRKFYNGQSVSAIHVHEQVGWLVGFMDEETLWDRKRAAPDDALVNVPSAEDAILINLAHACYENKLLRLNDLVRVRHALELGSTCPDWAYMEQVAASRGWLDGFSYMLLLYAELEESLFGSVLIPARQRARLEQIVHDVPFAWDHIHNMRSGPAVNLPLNLGYLFCKRLYYRKVLADPARNPRQRWLDTLVTLILGIKLKSGIRPQSGMLVSISGMDGSGKTAHAQALVDAFRLCELKVDYRWSRGGSTGLVGIVNYLLRRTRQPSDTSQRDDALTTRRRRLENGYARFLWSWMVAIDQISFSVLRCYLPTLLGRVVIADRYVYDTAVEMDASLPRAARWSRLAIATMLRLSPRPRVAYILDVSSVSAQRRKSDEIWHADI</sequence>
<keyword evidence="1" id="KW-0808">Transferase</keyword>
<dbReference type="Gene3D" id="3.40.50.300">
    <property type="entry name" value="P-loop containing nucleotide triphosphate hydrolases"/>
    <property type="match status" value="1"/>
</dbReference>
<dbReference type="SUPFAM" id="SSF52540">
    <property type="entry name" value="P-loop containing nucleoside triphosphate hydrolases"/>
    <property type="match status" value="1"/>
</dbReference>
<proteinExistence type="predicted"/>
<keyword evidence="1" id="KW-0418">Kinase</keyword>
<dbReference type="EMBL" id="CADCTR010001055">
    <property type="protein sequence ID" value="CAA9279245.1"/>
    <property type="molecule type" value="Genomic_DNA"/>
</dbReference>
<accession>A0A6J4JJE5</accession>
<evidence type="ECO:0000313" key="1">
    <source>
        <dbReference type="EMBL" id="CAA9279245.1"/>
    </source>
</evidence>
<dbReference type="AlphaFoldDB" id="A0A6J4JJE5"/>
<reference evidence="1" key="1">
    <citation type="submission" date="2020-02" db="EMBL/GenBank/DDBJ databases">
        <authorList>
            <person name="Meier V. D."/>
        </authorList>
    </citation>
    <scope>NUCLEOTIDE SEQUENCE</scope>
    <source>
        <strain evidence="1">AVDCRST_MAG93</strain>
    </source>
</reference>
<dbReference type="InterPro" id="IPR027417">
    <property type="entry name" value="P-loop_NTPase"/>
</dbReference>
<gene>
    <name evidence="1" type="ORF">AVDCRST_MAG93-3077</name>
</gene>
<feature type="non-terminal residue" evidence="1">
    <location>
        <position position="1"/>
    </location>
</feature>
<name>A0A6J4JJE5_9CHLR</name>
<dbReference type="GO" id="GO:0016301">
    <property type="term" value="F:kinase activity"/>
    <property type="evidence" value="ECO:0007669"/>
    <property type="project" value="UniProtKB-KW"/>
</dbReference>
<organism evidence="1">
    <name type="scientific">uncultured Chloroflexia bacterium</name>
    <dbReference type="NCBI Taxonomy" id="1672391"/>
    <lineage>
        <taxon>Bacteria</taxon>
        <taxon>Bacillati</taxon>
        <taxon>Chloroflexota</taxon>
        <taxon>Chloroflexia</taxon>
        <taxon>environmental samples</taxon>
    </lineage>
</organism>